<organism evidence="6 7">
    <name type="scientific">Sulfitobacter brevis</name>
    <dbReference type="NCBI Taxonomy" id="74348"/>
    <lineage>
        <taxon>Bacteria</taxon>
        <taxon>Pseudomonadati</taxon>
        <taxon>Pseudomonadota</taxon>
        <taxon>Alphaproteobacteria</taxon>
        <taxon>Rhodobacterales</taxon>
        <taxon>Roseobacteraceae</taxon>
        <taxon>Sulfitobacter</taxon>
    </lineage>
</organism>
<comment type="catalytic activity">
    <reaction evidence="1">
        <text>Hydrolyzes the link between N-acetylmuramoyl residues and L-amino acid residues in certain cell-wall glycopeptides.</text>
        <dbReference type="EC" id="3.5.1.28"/>
    </reaction>
</comment>
<dbReference type="SMART" id="SM00646">
    <property type="entry name" value="Ami_3"/>
    <property type="match status" value="1"/>
</dbReference>
<dbReference type="GO" id="GO:0008745">
    <property type="term" value="F:N-acetylmuramoyl-L-alanine amidase activity"/>
    <property type="evidence" value="ECO:0007669"/>
    <property type="project" value="UniProtKB-EC"/>
</dbReference>
<evidence type="ECO:0000313" key="6">
    <source>
        <dbReference type="EMBL" id="SFD78539.1"/>
    </source>
</evidence>
<proteinExistence type="predicted"/>
<evidence type="ECO:0000256" key="4">
    <source>
        <dbReference type="SAM" id="SignalP"/>
    </source>
</evidence>
<name>A0A1I1V6N7_9RHOB</name>
<keyword evidence="3" id="KW-0378">Hydrolase</keyword>
<evidence type="ECO:0000256" key="3">
    <source>
        <dbReference type="ARBA" id="ARBA00022801"/>
    </source>
</evidence>
<evidence type="ECO:0000256" key="2">
    <source>
        <dbReference type="ARBA" id="ARBA00011901"/>
    </source>
</evidence>
<dbReference type="PANTHER" id="PTHR30404">
    <property type="entry name" value="N-ACETYLMURAMOYL-L-ALANINE AMIDASE"/>
    <property type="match status" value="1"/>
</dbReference>
<sequence>MMRGIFKVMALVLIGVQGAVPLAQAQELTALARVNPAQSEIADGWFGKTYITVALSQGVPFRVFLLDDPARLIVDFREADWSAVAAEKLLPEAGRVGAVRFGAFQPGWSRLVADLTEPMLPSEIGMPVNSSTGAATLEITLAPVDAATFAARAGTPVDPAWTAALTQAPKPANTTADQFVVVIDPGHGGIDPGAETDGIQEKALMLSFARALQEALRRTGAEAVLTRDDDIFVALENRVAIAHQMNADVFISLHADNLIQGGAKGATVYTLSDEASDSATEHLAARHDRSDIIAGADLTGSDDQVAGVLLDLARQETEPRSKALATVLVAGMTAVGGPMNRHPQRNAGFSVLKSADIPSVLVELGFLSAPRDLANLRDPVWRALMVGAMADAVMKWRDEDAARKPLVWQ</sequence>
<dbReference type="CDD" id="cd02696">
    <property type="entry name" value="MurNAc-LAA"/>
    <property type="match status" value="1"/>
</dbReference>
<dbReference type="GO" id="GO:0030288">
    <property type="term" value="C:outer membrane-bounded periplasmic space"/>
    <property type="evidence" value="ECO:0007669"/>
    <property type="project" value="TreeGrafter"/>
</dbReference>
<dbReference type="GO" id="GO:0009253">
    <property type="term" value="P:peptidoglycan catabolic process"/>
    <property type="evidence" value="ECO:0007669"/>
    <property type="project" value="InterPro"/>
</dbReference>
<accession>A0A1I1V6N7</accession>
<dbReference type="Pfam" id="PF11741">
    <property type="entry name" value="AMIN"/>
    <property type="match status" value="1"/>
</dbReference>
<dbReference type="InterPro" id="IPR021731">
    <property type="entry name" value="AMIN_dom"/>
</dbReference>
<reference evidence="7" key="1">
    <citation type="submission" date="2016-10" db="EMBL/GenBank/DDBJ databases">
        <authorList>
            <person name="Varghese N."/>
            <person name="Submissions S."/>
        </authorList>
    </citation>
    <scope>NUCLEOTIDE SEQUENCE [LARGE SCALE GENOMIC DNA]</scope>
    <source>
        <strain evidence="7">DSM 11443</strain>
    </source>
</reference>
<dbReference type="PANTHER" id="PTHR30404:SF0">
    <property type="entry name" value="N-ACETYLMURAMOYL-L-ALANINE AMIDASE AMIC"/>
    <property type="match status" value="1"/>
</dbReference>
<dbReference type="InterPro" id="IPR050695">
    <property type="entry name" value="N-acetylmuramoyl_amidase_3"/>
</dbReference>
<feature type="domain" description="MurNAc-LAA" evidence="5">
    <location>
        <begin position="239"/>
        <end position="394"/>
    </location>
</feature>
<dbReference type="Pfam" id="PF01520">
    <property type="entry name" value="Amidase_3"/>
    <property type="match status" value="1"/>
</dbReference>
<dbReference type="Gene3D" id="3.40.630.40">
    <property type="entry name" value="Zn-dependent exopeptidases"/>
    <property type="match status" value="1"/>
</dbReference>
<keyword evidence="4" id="KW-0732">Signal</keyword>
<dbReference type="STRING" id="74348.SAMN04488523_102388"/>
<dbReference type="SUPFAM" id="SSF53187">
    <property type="entry name" value="Zn-dependent exopeptidases"/>
    <property type="match status" value="1"/>
</dbReference>
<gene>
    <name evidence="6" type="ORF">SAMN04488523_102388</name>
</gene>
<dbReference type="AlphaFoldDB" id="A0A1I1V6N7"/>
<keyword evidence="7" id="KW-1185">Reference proteome</keyword>
<dbReference type="Gene3D" id="2.60.40.3500">
    <property type="match status" value="1"/>
</dbReference>
<dbReference type="EC" id="3.5.1.28" evidence="2"/>
<dbReference type="EMBL" id="FOMW01000002">
    <property type="protein sequence ID" value="SFD78539.1"/>
    <property type="molecule type" value="Genomic_DNA"/>
</dbReference>
<evidence type="ECO:0000313" key="7">
    <source>
        <dbReference type="Proteomes" id="UP000198977"/>
    </source>
</evidence>
<protein>
    <recommendedName>
        <fullName evidence="2">N-acetylmuramoyl-L-alanine amidase</fullName>
        <ecNumber evidence="2">3.5.1.28</ecNumber>
    </recommendedName>
</protein>
<feature type="signal peptide" evidence="4">
    <location>
        <begin position="1"/>
        <end position="25"/>
    </location>
</feature>
<dbReference type="Proteomes" id="UP000198977">
    <property type="component" value="Unassembled WGS sequence"/>
</dbReference>
<evidence type="ECO:0000256" key="1">
    <source>
        <dbReference type="ARBA" id="ARBA00001561"/>
    </source>
</evidence>
<evidence type="ECO:0000259" key="5">
    <source>
        <dbReference type="SMART" id="SM00646"/>
    </source>
</evidence>
<feature type="chain" id="PRO_5011481189" description="N-acetylmuramoyl-L-alanine amidase" evidence="4">
    <location>
        <begin position="26"/>
        <end position="409"/>
    </location>
</feature>
<dbReference type="InterPro" id="IPR002508">
    <property type="entry name" value="MurNAc-LAA_cat"/>
</dbReference>